<name>A0A5B7ZVG5_9BACT</name>
<protein>
    <submittedName>
        <fullName evidence="1">Uncharacterized protein</fullName>
    </submittedName>
</protein>
<dbReference type="AlphaFoldDB" id="A0A5B7ZVG5"/>
<proteinExistence type="predicted"/>
<dbReference type="RefSeq" id="WP_139513854.1">
    <property type="nucleotide sequence ID" value="NZ_CP040896.1"/>
</dbReference>
<dbReference type="KEGG" id="hyj:FHG12_01420"/>
<sequence length="359" mass="40560">MHKRLFLLWLLVCGVAGPLLAQKPLEVIIVGTSHYNGSPDSSYRPIINKLKAYRPDIVFGEYLSAADAQQLPADQSVAVPFQRRMQYMKRRELTTAPLTPKAAASARRQLRKKPLLHRQRIDLARYYASTYDRGNAEYQLYLLEEPFKTSLSPADRAYYSQAFGPADSLRKTARLVRPLTEYHRIFFPLLHELGQDQIYPMDCQRYDQAWNKASGEAYTQFVALQAGFKKDSATAEAATFRRISTAKPAYFAYLNASNSDEEVYRAMNKPIFGTLSDNLNFFGDESLDGAVGFPTQAVRAMKAQWALRNQGMCDNIVRLARQQGATKVMVAVGSAHTMILQRLLTQMPNVHATTFDDLP</sequence>
<evidence type="ECO:0000313" key="1">
    <source>
        <dbReference type="EMBL" id="QDA58837.1"/>
    </source>
</evidence>
<dbReference type="OrthoDB" id="920340at2"/>
<organism evidence="1 2">
    <name type="scientific">Hymenobacter jejuensis</name>
    <dbReference type="NCBI Taxonomy" id="2502781"/>
    <lineage>
        <taxon>Bacteria</taxon>
        <taxon>Pseudomonadati</taxon>
        <taxon>Bacteroidota</taxon>
        <taxon>Cytophagia</taxon>
        <taxon>Cytophagales</taxon>
        <taxon>Hymenobacteraceae</taxon>
        <taxon>Hymenobacter</taxon>
    </lineage>
</organism>
<keyword evidence="2" id="KW-1185">Reference proteome</keyword>
<gene>
    <name evidence="1" type="ORF">FHG12_01420</name>
</gene>
<evidence type="ECO:0000313" key="2">
    <source>
        <dbReference type="Proteomes" id="UP000305398"/>
    </source>
</evidence>
<dbReference type="EMBL" id="CP040896">
    <property type="protein sequence ID" value="QDA58837.1"/>
    <property type="molecule type" value="Genomic_DNA"/>
</dbReference>
<dbReference type="Pfam" id="PF18950">
    <property type="entry name" value="DUF5694"/>
    <property type="match status" value="1"/>
</dbReference>
<dbReference type="InterPro" id="IPR043749">
    <property type="entry name" value="DUF5694"/>
</dbReference>
<accession>A0A5B7ZVG5</accession>
<reference evidence="1 2" key="1">
    <citation type="submission" date="2019-06" db="EMBL/GenBank/DDBJ databases">
        <authorList>
            <person name="Srinivasan S."/>
        </authorList>
    </citation>
    <scope>NUCLEOTIDE SEQUENCE [LARGE SCALE GENOMIC DNA]</scope>
    <source>
        <strain evidence="1 2">17J68-5</strain>
    </source>
</reference>
<dbReference type="Proteomes" id="UP000305398">
    <property type="component" value="Chromosome"/>
</dbReference>